<dbReference type="AlphaFoldDB" id="A0A9Q0MHU5"/>
<evidence type="ECO:0000256" key="7">
    <source>
        <dbReference type="ARBA" id="ARBA00022859"/>
    </source>
</evidence>
<evidence type="ECO:0000256" key="4">
    <source>
        <dbReference type="ARBA" id="ARBA00022529"/>
    </source>
</evidence>
<dbReference type="Gene3D" id="2.60.40.4060">
    <property type="entry name" value="Reeler domain"/>
    <property type="match status" value="1"/>
</dbReference>
<gene>
    <name evidence="11" type="ORF">RDWZM_004329</name>
</gene>
<evidence type="ECO:0000256" key="1">
    <source>
        <dbReference type="ARBA" id="ARBA00004613"/>
    </source>
</evidence>
<comment type="subcellular location">
    <subcellularLocation>
        <location evidence="1">Secreted</location>
    </subcellularLocation>
</comment>
<evidence type="ECO:0000256" key="9">
    <source>
        <dbReference type="SAM" id="Phobius"/>
    </source>
</evidence>
<dbReference type="PROSITE" id="PS51019">
    <property type="entry name" value="REELIN"/>
    <property type="match status" value="1"/>
</dbReference>
<accession>A0A9Q0MHU5</accession>
<keyword evidence="4" id="KW-0929">Antimicrobial</keyword>
<dbReference type="Pfam" id="PF02014">
    <property type="entry name" value="Reeler"/>
    <property type="match status" value="1"/>
</dbReference>
<dbReference type="InterPro" id="IPR002861">
    <property type="entry name" value="Reeler_dom"/>
</dbReference>
<comment type="caution">
    <text evidence="11">The sequence shown here is derived from an EMBL/GenBank/DDBJ whole genome shotgun (WGS) entry which is preliminary data.</text>
</comment>
<keyword evidence="6" id="KW-0732">Signal</keyword>
<dbReference type="GO" id="GO:0016020">
    <property type="term" value="C:membrane"/>
    <property type="evidence" value="ECO:0007669"/>
    <property type="project" value="TreeGrafter"/>
</dbReference>
<dbReference type="GO" id="GO:0042742">
    <property type="term" value="P:defense response to bacterium"/>
    <property type="evidence" value="ECO:0007669"/>
    <property type="project" value="UniProtKB-KW"/>
</dbReference>
<dbReference type="EMBL" id="JAPWDV010000001">
    <property type="protein sequence ID" value="KAJ6225784.1"/>
    <property type="molecule type" value="Genomic_DNA"/>
</dbReference>
<dbReference type="PANTHER" id="PTHR45828:SF9">
    <property type="entry name" value="CELL WALL INTEGRITY AND STRESS RESPONSE COMPONENT 4-LIKE-RELATED"/>
    <property type="match status" value="1"/>
</dbReference>
<evidence type="ECO:0000313" key="11">
    <source>
        <dbReference type="EMBL" id="KAJ6225784.1"/>
    </source>
</evidence>
<evidence type="ECO:0000256" key="2">
    <source>
        <dbReference type="ARBA" id="ARBA00008501"/>
    </source>
</evidence>
<sequence length="167" mass="19305">MFKSNGNLYHFTMNIIEFCILFILILTFPSSTRQFPQGAPSDVCETFSPERGHRARPSPISEAPYQFIQYGRRYQRGQMMVVEILTKNNDNDDNRDSEPITFKGFIVQALDPNTLKFIGRFMPGEGLNMMAECSAVTHQNNRLKTSATFLWMPPDDRNFGEVIFRYD</sequence>
<keyword evidence="3" id="KW-0964">Secreted</keyword>
<evidence type="ECO:0000256" key="6">
    <source>
        <dbReference type="ARBA" id="ARBA00022729"/>
    </source>
</evidence>
<feature type="transmembrane region" description="Helical" evidence="9">
    <location>
        <begin position="7"/>
        <end position="28"/>
    </location>
</feature>
<dbReference type="Proteomes" id="UP001142055">
    <property type="component" value="Chromosome 1"/>
</dbReference>
<evidence type="ECO:0000256" key="3">
    <source>
        <dbReference type="ARBA" id="ARBA00022525"/>
    </source>
</evidence>
<protein>
    <recommendedName>
        <fullName evidence="10">Reelin domain-containing protein</fullName>
    </recommendedName>
</protein>
<organism evidence="11 12">
    <name type="scientific">Blomia tropicalis</name>
    <name type="common">Mite</name>
    <dbReference type="NCBI Taxonomy" id="40697"/>
    <lineage>
        <taxon>Eukaryota</taxon>
        <taxon>Metazoa</taxon>
        <taxon>Ecdysozoa</taxon>
        <taxon>Arthropoda</taxon>
        <taxon>Chelicerata</taxon>
        <taxon>Arachnida</taxon>
        <taxon>Acari</taxon>
        <taxon>Acariformes</taxon>
        <taxon>Sarcoptiformes</taxon>
        <taxon>Astigmata</taxon>
        <taxon>Glycyphagoidea</taxon>
        <taxon>Echimyopodidae</taxon>
        <taxon>Blomia</taxon>
    </lineage>
</organism>
<keyword evidence="9" id="KW-0812">Transmembrane</keyword>
<evidence type="ECO:0000313" key="12">
    <source>
        <dbReference type="Proteomes" id="UP001142055"/>
    </source>
</evidence>
<feature type="domain" description="Reelin" evidence="10">
    <location>
        <begin position="29"/>
        <end position="167"/>
    </location>
</feature>
<keyword evidence="7" id="KW-0391">Immunity</keyword>
<reference evidence="11" key="1">
    <citation type="submission" date="2022-12" db="EMBL/GenBank/DDBJ databases">
        <title>Genome assemblies of Blomia tropicalis.</title>
        <authorList>
            <person name="Cui Y."/>
        </authorList>
    </citation>
    <scope>NUCLEOTIDE SEQUENCE</scope>
    <source>
        <tissue evidence="11">Adult mites</tissue>
    </source>
</reference>
<keyword evidence="9" id="KW-1133">Transmembrane helix</keyword>
<evidence type="ECO:0000256" key="8">
    <source>
        <dbReference type="ARBA" id="ARBA00023022"/>
    </source>
</evidence>
<dbReference type="InterPro" id="IPR051237">
    <property type="entry name" value="Ferric-chelate_Red/DefProt"/>
</dbReference>
<keyword evidence="12" id="KW-1185">Reference proteome</keyword>
<dbReference type="InterPro" id="IPR042307">
    <property type="entry name" value="Reeler_sf"/>
</dbReference>
<dbReference type="OMA" id="ISYKPGQ"/>
<dbReference type="GO" id="GO:0005576">
    <property type="term" value="C:extracellular region"/>
    <property type="evidence" value="ECO:0007669"/>
    <property type="project" value="UniProtKB-SubCell"/>
</dbReference>
<name>A0A9Q0MHU5_BLOTA</name>
<proteinExistence type="inferred from homology"/>
<dbReference type="GO" id="GO:0045087">
    <property type="term" value="P:innate immune response"/>
    <property type="evidence" value="ECO:0007669"/>
    <property type="project" value="UniProtKB-KW"/>
</dbReference>
<evidence type="ECO:0000259" key="10">
    <source>
        <dbReference type="PROSITE" id="PS51019"/>
    </source>
</evidence>
<comment type="similarity">
    <text evidence="2">Belongs to the insect defense protein family.</text>
</comment>
<evidence type="ECO:0000256" key="5">
    <source>
        <dbReference type="ARBA" id="ARBA00022588"/>
    </source>
</evidence>
<keyword evidence="8" id="KW-0044">Antibiotic</keyword>
<keyword evidence="5" id="KW-0399">Innate immunity</keyword>
<dbReference type="CDD" id="cd08544">
    <property type="entry name" value="Reeler"/>
    <property type="match status" value="1"/>
</dbReference>
<keyword evidence="9" id="KW-0472">Membrane</keyword>
<dbReference type="PANTHER" id="PTHR45828">
    <property type="entry name" value="CYTOCHROME B561/FERRIC REDUCTASE TRANSMEMBRANE"/>
    <property type="match status" value="1"/>
</dbReference>